<feature type="repeat" description="TPR" evidence="1">
    <location>
        <begin position="398"/>
        <end position="431"/>
    </location>
</feature>
<feature type="compositionally biased region" description="Basic and acidic residues" evidence="2">
    <location>
        <begin position="585"/>
        <end position="601"/>
    </location>
</feature>
<dbReference type="RefSeq" id="WP_261927984.1">
    <property type="nucleotide sequence ID" value="NZ_CALYLG010000378.1"/>
</dbReference>
<feature type="compositionally biased region" description="Polar residues" evidence="2">
    <location>
        <begin position="545"/>
        <end position="561"/>
    </location>
</feature>
<name>A0ABD7YQ30_9VIBR</name>
<feature type="transmembrane region" description="Helical" evidence="3">
    <location>
        <begin position="54"/>
        <end position="74"/>
    </location>
</feature>
<evidence type="ECO:0000256" key="2">
    <source>
        <dbReference type="SAM" id="MobiDB-lite"/>
    </source>
</evidence>
<feature type="transmembrane region" description="Helical" evidence="3">
    <location>
        <begin position="6"/>
        <end position="27"/>
    </location>
</feature>
<dbReference type="InterPro" id="IPR036465">
    <property type="entry name" value="vWFA_dom_sf"/>
</dbReference>
<organism evidence="5 6">
    <name type="scientific">Vibrio aestuarianus</name>
    <dbReference type="NCBI Taxonomy" id="28171"/>
    <lineage>
        <taxon>Bacteria</taxon>
        <taxon>Pseudomonadati</taxon>
        <taxon>Pseudomonadota</taxon>
        <taxon>Gammaproteobacteria</taxon>
        <taxon>Vibrionales</taxon>
        <taxon>Vibrionaceae</taxon>
        <taxon>Vibrio</taxon>
    </lineage>
</organism>
<dbReference type="PANTHER" id="PTHR22550:SF14">
    <property type="entry name" value="VWFA DOMAIN-CONTAINING PROTEIN"/>
    <property type="match status" value="1"/>
</dbReference>
<dbReference type="InterPro" id="IPR019734">
    <property type="entry name" value="TPR_rpt"/>
</dbReference>
<keyword evidence="3" id="KW-0812">Transmembrane</keyword>
<feature type="domain" description="VWFA" evidence="4">
    <location>
        <begin position="87"/>
        <end position="260"/>
    </location>
</feature>
<feature type="compositionally biased region" description="Low complexity" evidence="2">
    <location>
        <begin position="446"/>
        <end position="492"/>
    </location>
</feature>
<dbReference type="PROSITE" id="PS50005">
    <property type="entry name" value="TPR"/>
    <property type="match status" value="1"/>
</dbReference>
<feature type="compositionally biased region" description="Polar residues" evidence="2">
    <location>
        <begin position="493"/>
        <end position="530"/>
    </location>
</feature>
<sequence>MSNFVFLNPLWLLALFPLAAILLWLTLRSKQQTLIAPHLAKALGITNNKRQSTALSLISFCWLLAVVALAGPSFQTEARPSYSNSNARVLVMDMSMSMYATDIKPNRLTQSRYKALDLLAHWKEGSTGLVAYAGDAFTVSPLTSDSATINNLLPNLSPDIMPYLGSDATRGIQLAIEMMTHAGLAQGDIVLLTDDIDSQEQDEIEKLLAGTNWKLIIMGIGTQAGAPIVLTDGSMLKNDAGQTVVAKTNFANMQSLSQSVQGIFTPIRLDNSDIDIIVRLTQAETPNVGAQNKQTIEDRVNNGYWLLLLLIIPCLLLFRRGFIFSLAILFLPMLQSPNAEASPWLNQNQQAKQAFDNDDYQGASEQFTDLEWKGIAQYQAGDYAAAVKTLSQLPNTDARSQYNLANAYAQNGELVEAKKRYEQVLRQQPDHADAQHNLDVVTKALQQQQQQQQQQQSESQSNKDQQQNSQQNQNSEQDSSSQPSDSNNADNQPSQSQNSKGQSEEQQTAQDNLQQSAEQSPADSKPNTEAQKSEPSQRESEQENADNSQSADATQTQNASSDAEKEQQSVATQAMEADSSQTIDPELRKLEQVESARDPSRLLKAQMFLQAKQREESQVQPPQNNGKKW</sequence>
<dbReference type="InterPro" id="IPR011990">
    <property type="entry name" value="TPR-like_helical_dom_sf"/>
</dbReference>
<dbReference type="SUPFAM" id="SSF48452">
    <property type="entry name" value="TPR-like"/>
    <property type="match status" value="1"/>
</dbReference>
<feature type="compositionally biased region" description="Basic and acidic residues" evidence="2">
    <location>
        <begin position="531"/>
        <end position="541"/>
    </location>
</feature>
<dbReference type="Gene3D" id="1.25.40.10">
    <property type="entry name" value="Tetratricopeptide repeat domain"/>
    <property type="match status" value="1"/>
</dbReference>
<dbReference type="EMBL" id="CP118712">
    <property type="protein sequence ID" value="WGK87066.1"/>
    <property type="molecule type" value="Genomic_DNA"/>
</dbReference>
<proteinExistence type="predicted"/>
<feature type="transmembrane region" description="Helical" evidence="3">
    <location>
        <begin position="304"/>
        <end position="331"/>
    </location>
</feature>
<dbReference type="Proteomes" id="UP001241226">
    <property type="component" value="Chromosome 2"/>
</dbReference>
<feature type="compositionally biased region" description="Polar residues" evidence="2">
    <location>
        <begin position="618"/>
        <end position="629"/>
    </location>
</feature>
<dbReference type="AlphaFoldDB" id="A0ABD7YQ30"/>
<evidence type="ECO:0000256" key="3">
    <source>
        <dbReference type="SAM" id="Phobius"/>
    </source>
</evidence>
<evidence type="ECO:0000313" key="5">
    <source>
        <dbReference type="EMBL" id="WGK87066.1"/>
    </source>
</evidence>
<evidence type="ECO:0000313" key="6">
    <source>
        <dbReference type="Proteomes" id="UP001241226"/>
    </source>
</evidence>
<reference evidence="5 6" key="1">
    <citation type="submission" date="2022-02" db="EMBL/GenBank/DDBJ databases">
        <title>Emergence and expansion in Europe of a Vibrio aestuarianus clonal complex pathogenic for oysters.</title>
        <authorList>
            <person name="Mesnil A."/>
            <person name="Travers M.-A."/>
        </authorList>
    </citation>
    <scope>NUCLEOTIDE SEQUENCE [LARGE SCALE GENOMIC DNA]</scope>
    <source>
        <strain evidence="5 6">U17</strain>
    </source>
</reference>
<dbReference type="Pfam" id="PF14559">
    <property type="entry name" value="TPR_19"/>
    <property type="match status" value="1"/>
</dbReference>
<dbReference type="Gene3D" id="3.40.50.410">
    <property type="entry name" value="von Willebrand factor, type A domain"/>
    <property type="match status" value="1"/>
</dbReference>
<accession>A0ABD7YQ30</accession>
<dbReference type="InterPro" id="IPR002035">
    <property type="entry name" value="VWF_A"/>
</dbReference>
<dbReference type="SUPFAM" id="SSF53300">
    <property type="entry name" value="vWA-like"/>
    <property type="match status" value="1"/>
</dbReference>
<keyword evidence="3" id="KW-0472">Membrane</keyword>
<dbReference type="SMART" id="SM00028">
    <property type="entry name" value="TPR"/>
    <property type="match status" value="1"/>
</dbReference>
<feature type="region of interest" description="Disordered" evidence="2">
    <location>
        <begin position="444"/>
        <end position="629"/>
    </location>
</feature>
<dbReference type="PROSITE" id="PS50234">
    <property type="entry name" value="VWFA"/>
    <property type="match status" value="1"/>
</dbReference>
<protein>
    <submittedName>
        <fullName evidence="5">VWA domain-containing protein</fullName>
    </submittedName>
</protein>
<feature type="compositionally biased region" description="Polar residues" evidence="2">
    <location>
        <begin position="568"/>
        <end position="583"/>
    </location>
</feature>
<keyword evidence="3" id="KW-1133">Transmembrane helix</keyword>
<evidence type="ECO:0000259" key="4">
    <source>
        <dbReference type="PROSITE" id="PS50234"/>
    </source>
</evidence>
<dbReference type="PANTHER" id="PTHR22550">
    <property type="entry name" value="SPORE GERMINATION PROTEIN"/>
    <property type="match status" value="1"/>
</dbReference>
<dbReference type="InterPro" id="IPR050768">
    <property type="entry name" value="UPF0353/GerABKA_families"/>
</dbReference>
<keyword evidence="1" id="KW-0802">TPR repeat</keyword>
<dbReference type="Pfam" id="PF13519">
    <property type="entry name" value="VWA_2"/>
    <property type="match status" value="1"/>
</dbReference>
<gene>
    <name evidence="5" type="ORF">PYE67_19245</name>
</gene>
<evidence type="ECO:0000256" key="1">
    <source>
        <dbReference type="PROSITE-ProRule" id="PRU00339"/>
    </source>
</evidence>